<evidence type="ECO:0000256" key="1">
    <source>
        <dbReference type="ARBA" id="ARBA00008779"/>
    </source>
</evidence>
<comment type="similarity">
    <text evidence="1">Belongs to the sulfatase family.</text>
</comment>
<dbReference type="InterPro" id="IPR000917">
    <property type="entry name" value="Sulfatase_N"/>
</dbReference>
<sequence length="466" mass="52344">MTWPMTRRAFTRNALTALGLTLPLGSAQGAERPPNILVLVADDAGARHFGCYGNPEIKTPHIDRLARDGLTADNAILTTPQCSPSRISILTGRYPHETGAEDLHMPLPEGDPIVPGLLQQAGYFTGHMQKTHYGPHADAQFQWYDPGLDQLDGFIDAAQGKPFFMWVGFDDPHRPYQDNTIPEPHDPARLPLAPWLADTPETRRDLARYYDEIARMDGVIGRMMATLAARNLAEETLAVFLSDNGAPFPREKGALTDAGVKTPLIFHWPGKVPVGKRTADVISVMDLAPTWLQLAGLDPLENMGGSSLVPHILGLEPFTRDAAFSERNWHDTDEHLRSVRTRRYKLIHNAYIHLPFGSPADVSESPSWRALFELKQKGQLSPEQALLFQSPRPEIEFYDLEQDPWELNNLAGDPAYRDRLREHVRLLEAWRETTGDFPPSRRQRRGHTDRIRGVFFSDTIPPMTDP</sequence>
<proteinExistence type="inferred from homology"/>
<protein>
    <submittedName>
        <fullName evidence="4">Arylsulfatase A-like enzyme</fullName>
    </submittedName>
</protein>
<dbReference type="RefSeq" id="WP_170162955.1">
    <property type="nucleotide sequence ID" value="NZ_RJUK01000003.1"/>
</dbReference>
<dbReference type="InterPro" id="IPR050738">
    <property type="entry name" value="Sulfatase"/>
</dbReference>
<gene>
    <name evidence="4" type="ORF">EDC38_2972</name>
</gene>
<reference evidence="4 5" key="1">
    <citation type="submission" date="2018-11" db="EMBL/GenBank/DDBJ databases">
        <title>Genomic Encyclopedia of Type Strains, Phase IV (KMG-IV): sequencing the most valuable type-strain genomes for metagenomic binning, comparative biology and taxonomic classification.</title>
        <authorList>
            <person name="Goeker M."/>
        </authorList>
    </citation>
    <scope>NUCLEOTIDE SEQUENCE [LARGE SCALE GENOMIC DNA]</scope>
    <source>
        <strain evidence="4 5">DSM 16974</strain>
    </source>
</reference>
<organism evidence="4 5">
    <name type="scientific">Marinimicrobium koreense</name>
    <dbReference type="NCBI Taxonomy" id="306545"/>
    <lineage>
        <taxon>Bacteria</taxon>
        <taxon>Pseudomonadati</taxon>
        <taxon>Pseudomonadota</taxon>
        <taxon>Gammaproteobacteria</taxon>
        <taxon>Cellvibrionales</taxon>
        <taxon>Cellvibrionaceae</taxon>
        <taxon>Marinimicrobium</taxon>
    </lineage>
</organism>
<evidence type="ECO:0000256" key="2">
    <source>
        <dbReference type="ARBA" id="ARBA00022801"/>
    </source>
</evidence>
<dbReference type="Proteomes" id="UP000273643">
    <property type="component" value="Unassembled WGS sequence"/>
</dbReference>
<keyword evidence="2" id="KW-0378">Hydrolase</keyword>
<dbReference type="AlphaFoldDB" id="A0A3N1NU17"/>
<feature type="domain" description="Sulfatase N-terminal" evidence="3">
    <location>
        <begin position="34"/>
        <end position="137"/>
    </location>
</feature>
<dbReference type="PANTHER" id="PTHR42693:SF53">
    <property type="entry name" value="ENDO-4-O-SULFATASE"/>
    <property type="match status" value="1"/>
</dbReference>
<dbReference type="Gene3D" id="3.40.720.10">
    <property type="entry name" value="Alkaline Phosphatase, subunit A"/>
    <property type="match status" value="1"/>
</dbReference>
<dbReference type="Pfam" id="PF00884">
    <property type="entry name" value="Sulfatase"/>
    <property type="match status" value="2"/>
</dbReference>
<dbReference type="EMBL" id="RJUK01000003">
    <property type="protein sequence ID" value="ROQ18000.1"/>
    <property type="molecule type" value="Genomic_DNA"/>
</dbReference>
<keyword evidence="5" id="KW-1185">Reference proteome</keyword>
<evidence type="ECO:0000313" key="5">
    <source>
        <dbReference type="Proteomes" id="UP000273643"/>
    </source>
</evidence>
<evidence type="ECO:0000313" key="4">
    <source>
        <dbReference type="EMBL" id="ROQ18000.1"/>
    </source>
</evidence>
<dbReference type="SUPFAM" id="SSF53649">
    <property type="entry name" value="Alkaline phosphatase-like"/>
    <property type="match status" value="1"/>
</dbReference>
<name>A0A3N1NU17_9GAMM</name>
<dbReference type="CDD" id="cd16027">
    <property type="entry name" value="SGSH"/>
    <property type="match status" value="1"/>
</dbReference>
<evidence type="ECO:0000259" key="3">
    <source>
        <dbReference type="Pfam" id="PF00884"/>
    </source>
</evidence>
<dbReference type="InterPro" id="IPR017850">
    <property type="entry name" value="Alkaline_phosphatase_core_sf"/>
</dbReference>
<comment type="caution">
    <text evidence="4">The sequence shown here is derived from an EMBL/GenBank/DDBJ whole genome shotgun (WGS) entry which is preliminary data.</text>
</comment>
<feature type="domain" description="Sulfatase N-terminal" evidence="3">
    <location>
        <begin position="148"/>
        <end position="296"/>
    </location>
</feature>
<dbReference type="GO" id="GO:0004065">
    <property type="term" value="F:arylsulfatase activity"/>
    <property type="evidence" value="ECO:0007669"/>
    <property type="project" value="TreeGrafter"/>
</dbReference>
<accession>A0A3N1NU17</accession>
<dbReference type="PANTHER" id="PTHR42693">
    <property type="entry name" value="ARYLSULFATASE FAMILY MEMBER"/>
    <property type="match status" value="1"/>
</dbReference>